<reference evidence="6" key="2">
    <citation type="submission" date="2020-09" db="EMBL/GenBank/DDBJ databases">
        <authorList>
            <person name="Sun Q."/>
            <person name="Sedlacek I."/>
        </authorList>
    </citation>
    <scope>NUCLEOTIDE SEQUENCE</scope>
    <source>
        <strain evidence="6">CCM 7086</strain>
    </source>
</reference>
<evidence type="ECO:0000313" key="7">
    <source>
        <dbReference type="Proteomes" id="UP000620266"/>
    </source>
</evidence>
<feature type="domain" description="Aldehyde dehydrogenase" evidence="5">
    <location>
        <begin position="26"/>
        <end position="474"/>
    </location>
</feature>
<evidence type="ECO:0000259" key="5">
    <source>
        <dbReference type="Pfam" id="PF00171"/>
    </source>
</evidence>
<dbReference type="Gene3D" id="3.40.309.10">
    <property type="entry name" value="Aldehyde Dehydrogenase, Chain A, domain 2"/>
    <property type="match status" value="1"/>
</dbReference>
<dbReference type="InterPro" id="IPR016163">
    <property type="entry name" value="Ald_DH_C"/>
</dbReference>
<dbReference type="Proteomes" id="UP000620266">
    <property type="component" value="Unassembled WGS sequence"/>
</dbReference>
<dbReference type="EMBL" id="BMCG01000001">
    <property type="protein sequence ID" value="GGB95680.1"/>
    <property type="molecule type" value="Genomic_DNA"/>
</dbReference>
<dbReference type="Pfam" id="PF00171">
    <property type="entry name" value="Aldedh"/>
    <property type="match status" value="1"/>
</dbReference>
<dbReference type="PANTHER" id="PTHR11699">
    <property type="entry name" value="ALDEHYDE DEHYDROGENASE-RELATED"/>
    <property type="match status" value="1"/>
</dbReference>
<dbReference type="FunFam" id="3.40.605.10:FF:000007">
    <property type="entry name" value="NAD/NADP-dependent betaine aldehyde dehydrogenase"/>
    <property type="match status" value="1"/>
</dbReference>
<dbReference type="InterPro" id="IPR016161">
    <property type="entry name" value="Ald_DH/histidinol_DH"/>
</dbReference>
<evidence type="ECO:0000313" key="6">
    <source>
        <dbReference type="EMBL" id="GGB95680.1"/>
    </source>
</evidence>
<comment type="caution">
    <text evidence="6">The sequence shown here is derived from an EMBL/GenBank/DDBJ whole genome shotgun (WGS) entry which is preliminary data.</text>
</comment>
<gene>
    <name evidence="6" type="ORF">GCM10007205_01150</name>
</gene>
<protein>
    <submittedName>
        <fullName evidence="6">Aldehyde dehydrogenase</fullName>
    </submittedName>
</protein>
<keyword evidence="7" id="KW-1185">Reference proteome</keyword>
<dbReference type="PROSITE" id="PS00687">
    <property type="entry name" value="ALDEHYDE_DEHYDR_GLU"/>
    <property type="match status" value="1"/>
</dbReference>
<dbReference type="Gene3D" id="3.40.605.10">
    <property type="entry name" value="Aldehyde Dehydrogenase, Chain A, domain 1"/>
    <property type="match status" value="1"/>
</dbReference>
<sequence>MQTHRPFPEDRFSTLRIGNARIRTTRSLPVVNPAFGTAFTSVPHAAPEHLEGAVAAAQDAFAQWRALPWAERQSRIEALADRMAQAREELAELMTLEQGKPRHSAAIGEVDYAVDWLRGIARQRLNAKVLEDKPHHHVEQSYVPLGVVGLIVPWNFPLCLAIWKLAPALITGNTVILKPSPYTPLTALRLAELAEDVLPPGVFTVLTGDDMLGQWMVDHPGIAKISFTGSSATGRKVMAGAAAHLKRVTLELGGNDPAIVLPDADLDACVPPLFWGAFGNSGQWCVGIKRLYVHDDIYPQLRDALIAYARSIPMGDGMDPANLLGPLQNARQYAKVLDLLDDCNRQGLRIAHGGAHPAPDRQGYFVPVTLVDNPPDDSRVVTEEAFGPILPILRYRDIDDVVRRANDTGYGLGASIWSRDTALAQTLADRLEAGTVWINEVYVHGVDFPFGGHKLSGLGLEHGAEGLAAYTNLKIRMTAR</sequence>
<accession>A0A8J2UKT0</accession>
<organism evidence="6 7">
    <name type="scientific">Oxalicibacterium flavum</name>
    <dbReference type="NCBI Taxonomy" id="179467"/>
    <lineage>
        <taxon>Bacteria</taxon>
        <taxon>Pseudomonadati</taxon>
        <taxon>Pseudomonadota</taxon>
        <taxon>Betaproteobacteria</taxon>
        <taxon>Burkholderiales</taxon>
        <taxon>Oxalobacteraceae</taxon>
        <taxon>Oxalicibacterium</taxon>
    </lineage>
</organism>
<dbReference type="RefSeq" id="WP_188394236.1">
    <property type="nucleotide sequence ID" value="NZ_BMCG01000001.1"/>
</dbReference>
<comment type="similarity">
    <text evidence="1 4">Belongs to the aldehyde dehydrogenase family.</text>
</comment>
<name>A0A8J2UKT0_9BURK</name>
<dbReference type="InterPro" id="IPR016160">
    <property type="entry name" value="Ald_DH_CS_CYS"/>
</dbReference>
<proteinExistence type="inferred from homology"/>
<keyword evidence="2 4" id="KW-0560">Oxidoreductase</keyword>
<dbReference type="InterPro" id="IPR015590">
    <property type="entry name" value="Aldehyde_DH_dom"/>
</dbReference>
<dbReference type="InterPro" id="IPR029510">
    <property type="entry name" value="Ald_DH_CS_GLU"/>
</dbReference>
<dbReference type="GO" id="GO:0016620">
    <property type="term" value="F:oxidoreductase activity, acting on the aldehyde or oxo group of donors, NAD or NADP as acceptor"/>
    <property type="evidence" value="ECO:0007669"/>
    <property type="project" value="InterPro"/>
</dbReference>
<feature type="active site" evidence="3">
    <location>
        <position position="251"/>
    </location>
</feature>
<dbReference type="InterPro" id="IPR016162">
    <property type="entry name" value="Ald_DH_N"/>
</dbReference>
<evidence type="ECO:0000256" key="2">
    <source>
        <dbReference type="ARBA" id="ARBA00023002"/>
    </source>
</evidence>
<evidence type="ECO:0000256" key="1">
    <source>
        <dbReference type="ARBA" id="ARBA00009986"/>
    </source>
</evidence>
<dbReference type="CDD" id="cd07106">
    <property type="entry name" value="ALDH_AldA-AAD23400"/>
    <property type="match status" value="1"/>
</dbReference>
<dbReference type="InterPro" id="IPR044086">
    <property type="entry name" value="LUC3-like"/>
</dbReference>
<dbReference type="SUPFAM" id="SSF53720">
    <property type="entry name" value="ALDH-like"/>
    <property type="match status" value="1"/>
</dbReference>
<evidence type="ECO:0000256" key="3">
    <source>
        <dbReference type="PROSITE-ProRule" id="PRU10007"/>
    </source>
</evidence>
<dbReference type="AlphaFoldDB" id="A0A8J2UKT0"/>
<dbReference type="PROSITE" id="PS00070">
    <property type="entry name" value="ALDEHYDE_DEHYDR_CYS"/>
    <property type="match status" value="1"/>
</dbReference>
<reference evidence="6" key="1">
    <citation type="journal article" date="2014" name="Int. J. Syst. Evol. Microbiol.">
        <title>Complete genome sequence of Corynebacterium casei LMG S-19264T (=DSM 44701T), isolated from a smear-ripened cheese.</title>
        <authorList>
            <consortium name="US DOE Joint Genome Institute (JGI-PGF)"/>
            <person name="Walter F."/>
            <person name="Albersmeier A."/>
            <person name="Kalinowski J."/>
            <person name="Ruckert C."/>
        </authorList>
    </citation>
    <scope>NUCLEOTIDE SEQUENCE</scope>
    <source>
        <strain evidence="6">CCM 7086</strain>
    </source>
</reference>
<evidence type="ECO:0000256" key="4">
    <source>
        <dbReference type="RuleBase" id="RU003345"/>
    </source>
</evidence>